<proteinExistence type="predicted"/>
<comment type="caution">
    <text evidence="1">The sequence shown here is derived from an EMBL/GenBank/DDBJ whole genome shotgun (WGS) entry which is preliminary data.</text>
</comment>
<organism evidence="1 2">
    <name type="scientific">Tenacibaculum vairaonense</name>
    <dbReference type="NCBI Taxonomy" id="3137860"/>
    <lineage>
        <taxon>Bacteria</taxon>
        <taxon>Pseudomonadati</taxon>
        <taxon>Bacteroidota</taxon>
        <taxon>Flavobacteriia</taxon>
        <taxon>Flavobacteriales</taxon>
        <taxon>Flavobacteriaceae</taxon>
        <taxon>Tenacibaculum</taxon>
    </lineage>
</organism>
<dbReference type="RefSeq" id="WP_348737119.1">
    <property type="nucleotide sequence ID" value="NZ_CAXJRC010000005.1"/>
</dbReference>
<dbReference type="EMBL" id="CAXJRC010000005">
    <property type="protein sequence ID" value="CAL2105270.1"/>
    <property type="molecule type" value="Genomic_DNA"/>
</dbReference>
<name>A0ABP1F7R4_9FLAO</name>
<dbReference type="Pfam" id="PF14081">
    <property type="entry name" value="DUF4262"/>
    <property type="match status" value="1"/>
</dbReference>
<reference evidence="1 2" key="1">
    <citation type="submission" date="2024-05" db="EMBL/GenBank/DDBJ databases">
        <authorList>
            <person name="Duchaud E."/>
        </authorList>
    </citation>
    <scope>NUCLEOTIDE SEQUENCE [LARGE SCALE GENOMIC DNA]</scope>
    <source>
        <strain evidence="1">Ena-SAMPLE-TAB-13-05-2024-13:56:06:370-140305</strain>
    </source>
</reference>
<protein>
    <recommendedName>
        <fullName evidence="3">DUF4262 domain-containing protein</fullName>
    </recommendedName>
</protein>
<gene>
    <name evidence="1" type="ORF">T190115A13A_140037</name>
</gene>
<dbReference type="InterPro" id="IPR025358">
    <property type="entry name" value="DUF4262"/>
</dbReference>
<accession>A0ABP1F7R4</accession>
<evidence type="ECO:0000313" key="1">
    <source>
        <dbReference type="EMBL" id="CAL2105270.1"/>
    </source>
</evidence>
<keyword evidence="2" id="KW-1185">Reference proteome</keyword>
<sequence>MENHEEHDRQAKERIVNNIKKYDCHLALFESDGYSPAFVYTIGLYEKFQHPEIIIFGLKTDVMGYLLNSLRDEIRKGNNYKPNQKYSDLLENYDVQFLEVNKENYDDYLGYAGWYYKNTFDFPVIQMIWPDKESNWPWDIEFNKNWKFKQPLLDRNTDFKYQEERNLGVYTTFHTLEGKPILYVHHNDDGDWQFHSEYEPKLEDSKLVCLEEIIKIDSTLNEIYYLNYGQTAYRSEIGGKWIVEESE</sequence>
<evidence type="ECO:0000313" key="2">
    <source>
        <dbReference type="Proteomes" id="UP001497602"/>
    </source>
</evidence>
<evidence type="ECO:0008006" key="3">
    <source>
        <dbReference type="Google" id="ProtNLM"/>
    </source>
</evidence>
<dbReference type="Proteomes" id="UP001497602">
    <property type="component" value="Unassembled WGS sequence"/>
</dbReference>